<dbReference type="EMBL" id="JF899325">
    <property type="protein sequence ID" value="AFH59075.1"/>
    <property type="molecule type" value="Genomic_DNA"/>
</dbReference>
<evidence type="ECO:0000313" key="1">
    <source>
        <dbReference type="EMBL" id="ABM45842.1"/>
    </source>
</evidence>
<reference evidence="10" key="11">
    <citation type="submission" date="2021-05" db="EMBL/GenBank/DDBJ databases">
        <title>Genome sequence of the Spodoptera frugiperda multiple nucleopolyhedrovirus (SfMNPV) isolated from the fall armyworm, Spodoptera frugiperda, in Nigeria, Africa.</title>
        <authorList>
            <person name="Wennmann J.T."/>
            <person name="Tepa-Yotto G.T."/>
            <person name="Jehle J.A."/>
            <person name="Goergen G."/>
        </authorList>
    </citation>
    <scope>NUCLEOTIDE SEQUENCE</scope>
    <source>
        <strain evidence="10">KA1</strain>
    </source>
</reference>
<reference evidence="6" key="9">
    <citation type="submission" date="2019-02" db="EMBL/GenBank/DDBJ databases">
        <title>Genetic diversity of Spodoptera frugiperda multiple nucleopolyhedovirus and pathogenicity against corn- and rice-strain S. frugiperda larvae.</title>
        <authorList>
            <person name="Harrison R.L."/>
            <person name="Rowley D.L."/>
            <person name="Popham H.J."/>
        </authorList>
    </citation>
    <scope>NUCLEOTIDE SEQUENCE</scope>
    <source>
        <strain evidence="8">IIBBL BCIPV 1197</strain>
        <strain evidence="6">IIBBL BCIPV 281</strain>
        <strain evidence="7">IIBBL BCIPV 459</strain>
    </source>
</reference>
<dbReference type="EMBL" id="EU258200">
    <property type="protein sequence ID" value="ACA02688.1"/>
    <property type="molecule type" value="Genomic_DNA"/>
</dbReference>
<reference evidence="5" key="7">
    <citation type="submission" date="2013-11" db="EMBL/GenBank/DDBJ databases">
        <authorList>
            <person name="Hoang H.T."/>
            <person name="Killian M.L."/>
            <person name="Madson D.M."/>
            <person name="Arruda P.H.E."/>
            <person name="Sun D."/>
            <person name="Schwartz K.J."/>
            <person name="Yoon K."/>
        </authorList>
    </citation>
    <scope>NUCLEOTIDE SEQUENCE</scope>
    <source>
        <strain evidence="5">Colombian</strain>
    </source>
</reference>
<dbReference type="EMBL" id="MK503923">
    <property type="protein sequence ID" value="QED40045.1"/>
    <property type="molecule type" value="Genomic_DNA"/>
</dbReference>
<reference evidence="3" key="5">
    <citation type="journal article" date="2011" name="J. Invertebr. Pathol.">
        <title>Sequence comparison between three geographically distinct Spodoptera frugiperda multiple nucleopolyhedrovirus isolates: Detecting positively selected genes.</title>
        <authorList>
            <person name="Simon O."/>
            <person name="Palma L."/>
            <person name="Beperet I."/>
            <person name="Munoz D."/>
            <person name="Lopez-Ferber M."/>
            <person name="Caballero P."/>
            <person name="Williams T."/>
        </authorList>
    </citation>
    <scope>NUCLEOTIDE SEQUENCE</scope>
    <source>
        <strain evidence="3">Nicaraguan</strain>
    </source>
</reference>
<reference evidence="5" key="8">
    <citation type="journal article" date="2015" name="BMC Genomics">
        <title>Evidence of recent interspecies horizontal gene transfer regarding nucleopolyhedrovirus infection of Spodoptera frugiperda.</title>
        <authorList>
            <person name="Barrera G.P."/>
            <person name="Belaich M.N."/>
            <person name="Patarroyo M.A."/>
            <person name="Villamizar L.F."/>
            <person name="Ghiringhelli P.D."/>
        </authorList>
    </citation>
    <scope>NUCLEOTIDE SEQUENCE</scope>
    <source>
        <strain evidence="5">Colombian</strain>
    </source>
</reference>
<dbReference type="EMBL" id="MW162628">
    <property type="protein sequence ID" value="QRN46245.1"/>
    <property type="molecule type" value="Genomic_DNA"/>
</dbReference>
<sequence>MKKNKFIPQIIIILNIMSQNILLLIRSDIKDVDAKVDALQSSVDDVKANLPDTTELSNKLDAQATTLDTIVSQVNNILEVLNPEIPDLPVPNLRKKTTTTTTTKK</sequence>
<accession>A1YJC2</accession>
<evidence type="ECO:0000313" key="7">
    <source>
        <dbReference type="EMBL" id="QED40190.1"/>
    </source>
</evidence>
<reference evidence="2" key="1">
    <citation type="submission" date="2007-10" db="EMBL/GenBank/DDBJ databases">
        <authorList>
            <person name="Wolff J.L.C."/>
            <person name="Valicente F.H."/>
            <person name="Oliveira J.V.C."/>
            <person name="Zanotto P.M.A."/>
        </authorList>
    </citation>
    <scope>NUCLEOTIDE SEQUENCE</scope>
    <source>
        <strain evidence="2">19</strain>
    </source>
</reference>
<dbReference type="GO" id="GO:0039679">
    <property type="term" value="C:viral occlusion body"/>
    <property type="evidence" value="ECO:0007669"/>
    <property type="project" value="InterPro"/>
</dbReference>
<dbReference type="KEGG" id="vg:5176017"/>
<dbReference type="InterPro" id="IPR008702">
    <property type="entry name" value="NPV_P10"/>
</dbReference>
<evidence type="ECO:0000313" key="10">
    <source>
        <dbReference type="EMBL" id="QWS70908.1"/>
    </source>
</evidence>
<proteinExistence type="predicted"/>
<dbReference type="Pfam" id="PF05531">
    <property type="entry name" value="NPV_P10"/>
    <property type="match status" value="1"/>
</dbReference>
<reference evidence="4" key="6">
    <citation type="journal article" date="2012" name="J. Invertebr. Pathol.">
        <title>Analysis of a naturally-occurring deletion mutant of Spodoptera frugiperda multiple nucleopolyhedrovirus reveals sf58 as a new per os infectivity factor of lepidopteran-infecting baculoviruses.</title>
        <authorList>
            <person name="Simon O."/>
            <person name="Palma L."/>
            <person name="Williams T."/>
            <person name="Lopez-Ferber M."/>
            <person name="Caballero P."/>
        </authorList>
    </citation>
    <scope>NUCLEOTIDE SEQUENCE</scope>
    <source>
        <strain evidence="4">Nicaraguan</strain>
    </source>
</reference>
<reference evidence="1" key="4">
    <citation type="submission" date="2009-09" db="EMBL/GenBank/DDBJ databases">
        <authorList>
            <person name="Harrison R.L."/>
            <person name="Puttler B."/>
            <person name="Popham H.J."/>
        </authorList>
    </citation>
    <scope>NUCLEOTIDE SEQUENCE</scope>
    <source>
        <strain evidence="1">3AP2</strain>
    </source>
</reference>
<dbReference type="EMBL" id="MK503924">
    <property type="protein sequence ID" value="QED40190.1"/>
    <property type="molecule type" value="Genomic_DNA"/>
</dbReference>
<dbReference type="EMBL" id="EF035042">
    <property type="protein sequence ID" value="ABM45842.1"/>
    <property type="molecule type" value="Genomic_DNA"/>
</dbReference>
<reference evidence="9" key="10">
    <citation type="journal article" date="2021" name="Infect. Genet. Evol.">
        <title>Genomic diversity in a population of Spodoptera frugiperda nucleopolyhedrovirus.</title>
        <authorList>
            <person name="Masson T."/>
            <person name="Fabre M.L."/>
            <person name="Pidre M.L."/>
            <person name="Niz J.M."/>
            <person name="Berretta M.F."/>
            <person name="Romanowski V."/>
            <person name="Ferrelli M.L."/>
        </authorList>
    </citation>
    <scope>NUCLEOTIDE SEQUENCE</scope>
    <source>
        <strain evidence="9">ARG-M</strain>
    </source>
</reference>
<dbReference type="EMBL" id="MK503925">
    <property type="protein sequence ID" value="QED40331.1"/>
    <property type="molecule type" value="Genomic_DNA"/>
</dbReference>
<evidence type="ECO:0000313" key="9">
    <source>
        <dbReference type="EMBL" id="QRN46245.1"/>
    </source>
</evidence>
<keyword evidence="11" id="KW-1185">Reference proteome</keyword>
<evidence type="ECO:0000313" key="6">
    <source>
        <dbReference type="EMBL" id="QED40045.1"/>
    </source>
</evidence>
<dbReference type="OrthoDB" id="26023at10239"/>
<dbReference type="Proteomes" id="UP000204663">
    <property type="component" value="Segment"/>
</dbReference>
<evidence type="ECO:0000313" key="2">
    <source>
        <dbReference type="EMBL" id="ACA02688.1"/>
    </source>
</evidence>
<reference evidence="2" key="3">
    <citation type="journal article" date="2008" name="J. Gen. Virol.">
        <title>Analysis of the genome of Spodoptera frugiperda nucleopolyhedrovirus (SfMNPV-19) and of the high genomic heterogeneity in group II nucleopolyhedroviruses.</title>
        <authorList>
            <person name="Wolff J.L."/>
            <person name="Valicente F.H."/>
            <person name="Martins R."/>
            <person name="Oliveira J.V."/>
            <person name="Zanotto P.M."/>
        </authorList>
    </citation>
    <scope>NUCLEOTIDE SEQUENCE</scope>
    <source>
        <strain evidence="2">19</strain>
    </source>
</reference>
<dbReference type="EMBL" id="KF891883">
    <property type="protein sequence ID" value="AIW01543.1"/>
    <property type="molecule type" value="Genomic_DNA"/>
</dbReference>
<reference evidence="1 11" key="2">
    <citation type="journal article" date="2008" name="J. Gen. Virol.">
        <title>Genomic sequence analysis of a fast-killing isolate of Spodoptera frugiperda multiple nucleopolyhedrovirus.</title>
        <authorList>
            <person name="Harrison R.L."/>
            <person name="Puttler B."/>
            <person name="Popham H.J."/>
        </authorList>
    </citation>
    <scope>NUCLEOTIDE SEQUENCE [LARGE SCALE GENOMIC DNA]</scope>
    <source>
        <strain evidence="1">3AP2</strain>
    </source>
</reference>
<dbReference type="EMBL" id="MZ292981">
    <property type="protein sequence ID" value="QWS70908.1"/>
    <property type="molecule type" value="Genomic_DNA"/>
</dbReference>
<evidence type="ECO:0000313" key="11">
    <source>
        <dbReference type="Proteomes" id="UP000204663"/>
    </source>
</evidence>
<evidence type="ECO:0000313" key="8">
    <source>
        <dbReference type="EMBL" id="QED40331.1"/>
    </source>
</evidence>
<organism evidence="1 11">
    <name type="scientific">Spodoptera frugiperda nuclear polyhedrosis virus</name>
    <name type="common">SfNPV</name>
    <dbReference type="NCBI Taxonomy" id="10455"/>
    <lineage>
        <taxon>Viruses</taxon>
        <taxon>Viruses incertae sedis</taxon>
        <taxon>Naldaviricetes</taxon>
        <taxon>Lefavirales</taxon>
        <taxon>Baculoviridae</taxon>
        <taxon>Alphabaculovirus</taxon>
        <taxon>Alphabaculovirus spofrugiperdae</taxon>
    </lineage>
</organism>
<dbReference type="RefSeq" id="YP_001036424.1">
    <property type="nucleotide sequence ID" value="NC_009011.2"/>
</dbReference>
<evidence type="ECO:0000313" key="3">
    <source>
        <dbReference type="EMBL" id="ADV91364.1"/>
    </source>
</evidence>
<evidence type="ECO:0000313" key="5">
    <source>
        <dbReference type="EMBL" id="AIW01543.1"/>
    </source>
</evidence>
<organismHost>
    <name type="scientific">Lepidoptera</name>
    <name type="common">moths &amp; butterflies</name>
    <dbReference type="NCBI Taxonomy" id="7088"/>
</organismHost>
<gene>
    <name evidence="10" type="primary">p10</name>
    <name evidence="5" type="synonym">P10</name>
    <name evidence="3" type="ORF">Sf132</name>
</gene>
<dbReference type="EMBL" id="HM595733">
    <property type="protein sequence ID" value="ADV91364.1"/>
    <property type="molecule type" value="Genomic_DNA"/>
</dbReference>
<evidence type="ECO:0000313" key="4">
    <source>
        <dbReference type="EMBL" id="AFH59075.1"/>
    </source>
</evidence>
<name>A1YJC2_NPVSF</name>
<protein>
    <submittedName>
        <fullName evidence="1 5 6">p10</fullName>
    </submittedName>
</protein>